<dbReference type="AlphaFoldDB" id="A0A645E6E1"/>
<gene>
    <name evidence="2" type="ORF">SDC9_144510</name>
</gene>
<reference evidence="2" key="1">
    <citation type="submission" date="2019-08" db="EMBL/GenBank/DDBJ databases">
        <authorList>
            <person name="Kucharzyk K."/>
            <person name="Murdoch R.W."/>
            <person name="Higgins S."/>
            <person name="Loffler F."/>
        </authorList>
    </citation>
    <scope>NUCLEOTIDE SEQUENCE</scope>
</reference>
<accession>A0A645E6E1</accession>
<proteinExistence type="predicted"/>
<dbReference type="EMBL" id="VSSQ01043627">
    <property type="protein sequence ID" value="MPM97337.1"/>
    <property type="molecule type" value="Genomic_DNA"/>
</dbReference>
<evidence type="ECO:0000256" key="1">
    <source>
        <dbReference type="SAM" id="MobiDB-lite"/>
    </source>
</evidence>
<feature type="compositionally biased region" description="Low complexity" evidence="1">
    <location>
        <begin position="93"/>
        <end position="119"/>
    </location>
</feature>
<evidence type="ECO:0000313" key="2">
    <source>
        <dbReference type="EMBL" id="MPM97337.1"/>
    </source>
</evidence>
<sequence length="138" mass="14426">MICTAKIGISSRRCRSGGMRITLFDKISYNSLLNTPLSVNRLRSLSQAAIIRTSIFLLISSLTRELCPLVSTSVNLSATLGGIFSISSKNSVPPLASSSLPGRLSSPSATPNSSNSINSGVRAPHITEISGPAARPLA</sequence>
<comment type="caution">
    <text evidence="2">The sequence shown here is derived from an EMBL/GenBank/DDBJ whole genome shotgun (WGS) entry which is preliminary data.</text>
</comment>
<protein>
    <submittedName>
        <fullName evidence="2">Uncharacterized protein</fullName>
    </submittedName>
</protein>
<organism evidence="2">
    <name type="scientific">bioreactor metagenome</name>
    <dbReference type="NCBI Taxonomy" id="1076179"/>
    <lineage>
        <taxon>unclassified sequences</taxon>
        <taxon>metagenomes</taxon>
        <taxon>ecological metagenomes</taxon>
    </lineage>
</organism>
<feature type="region of interest" description="Disordered" evidence="1">
    <location>
        <begin position="88"/>
        <end position="138"/>
    </location>
</feature>
<name>A0A645E6E1_9ZZZZ</name>